<dbReference type="STRING" id="56689.GCA_001291445_04899"/>
<dbReference type="OrthoDB" id="4538973at2"/>
<evidence type="ECO:0000313" key="2">
    <source>
        <dbReference type="EMBL" id="OBJ43772.1"/>
    </source>
</evidence>
<gene>
    <name evidence="2" type="ORF">A5630_18005</name>
</gene>
<evidence type="ECO:0000313" key="3">
    <source>
        <dbReference type="Proteomes" id="UP000093898"/>
    </source>
</evidence>
<evidence type="ECO:0000256" key="1">
    <source>
        <dbReference type="SAM" id="MobiDB-lite"/>
    </source>
</evidence>
<dbReference type="EMBL" id="LZLC01000073">
    <property type="protein sequence ID" value="OBJ43772.1"/>
    <property type="molecule type" value="Genomic_DNA"/>
</dbReference>
<feature type="region of interest" description="Disordered" evidence="1">
    <location>
        <begin position="180"/>
        <end position="207"/>
    </location>
</feature>
<comment type="caution">
    <text evidence="2">The sequence shown here is derived from an EMBL/GenBank/DDBJ whole genome shotgun (WGS) entry which is preliminary data.</text>
</comment>
<accession>A0A1A3H683</accession>
<sequence>MKVAGPLVTLGAVAALGIGIYAVNVSKESQPAAPVTSTSQAAPPTSQAAPTTPAAPAAVPFPAAADYQGKVETKAGVITLDISVKGAAARAYACDGKAVETWLSGPAEAGVVNLTSKDKTSHLEGRHDGKSVAGTLTIGEKSWPFTAFAVQPPAGLYVSQNNGVRNSWIVGADKAVTGVQRSADGATAPAPALTPDAKRVEGDSDGI</sequence>
<feature type="region of interest" description="Disordered" evidence="1">
    <location>
        <begin position="34"/>
        <end position="54"/>
    </location>
</feature>
<name>A0A1A3H683_MYCMU</name>
<feature type="compositionally biased region" description="Low complexity" evidence="1">
    <location>
        <begin position="183"/>
        <end position="195"/>
    </location>
</feature>
<protein>
    <submittedName>
        <fullName evidence="2">Uncharacterized protein</fullName>
    </submittedName>
</protein>
<dbReference type="Proteomes" id="UP000093898">
    <property type="component" value="Unassembled WGS sequence"/>
</dbReference>
<dbReference type="RefSeq" id="WP_064980093.1">
    <property type="nucleotide sequence ID" value="NZ_LZLC01000073.1"/>
</dbReference>
<feature type="compositionally biased region" description="Basic and acidic residues" evidence="1">
    <location>
        <begin position="196"/>
        <end position="207"/>
    </location>
</feature>
<proteinExistence type="predicted"/>
<reference evidence="2 3" key="1">
    <citation type="submission" date="2016-06" db="EMBL/GenBank/DDBJ databases">
        <authorList>
            <person name="Kjaerup R.B."/>
            <person name="Dalgaard T.S."/>
            <person name="Juul-Madsen H.R."/>
        </authorList>
    </citation>
    <scope>NUCLEOTIDE SEQUENCE [LARGE SCALE GENOMIC DNA]</scope>
    <source>
        <strain evidence="2 3">1127319.6</strain>
    </source>
</reference>
<dbReference type="AlphaFoldDB" id="A0A1A3H683"/>
<organism evidence="2 3">
    <name type="scientific">Mycolicibacterium mucogenicum</name>
    <name type="common">Mycobacterium mucogenicum</name>
    <dbReference type="NCBI Taxonomy" id="56689"/>
    <lineage>
        <taxon>Bacteria</taxon>
        <taxon>Bacillati</taxon>
        <taxon>Actinomycetota</taxon>
        <taxon>Actinomycetes</taxon>
        <taxon>Mycobacteriales</taxon>
        <taxon>Mycobacteriaceae</taxon>
        <taxon>Mycolicibacterium</taxon>
    </lineage>
</organism>